<evidence type="ECO:0000256" key="1">
    <source>
        <dbReference type="ARBA" id="ARBA00000085"/>
    </source>
</evidence>
<feature type="transmembrane region" description="Helical" evidence="9">
    <location>
        <begin position="296"/>
        <end position="318"/>
    </location>
</feature>
<evidence type="ECO:0000256" key="7">
    <source>
        <dbReference type="ARBA" id="ARBA00022840"/>
    </source>
</evidence>
<keyword evidence="9" id="KW-0472">Membrane</keyword>
<gene>
    <name evidence="11" type="ORF">F0U60_32730</name>
</gene>
<dbReference type="Pfam" id="PF02518">
    <property type="entry name" value="HATPase_c"/>
    <property type="match status" value="1"/>
</dbReference>
<keyword evidence="5" id="KW-0547">Nucleotide-binding</keyword>
<accession>A0ABY9WZ08</accession>
<name>A0ABY9WZ08_9BACT</name>
<evidence type="ECO:0000256" key="6">
    <source>
        <dbReference type="ARBA" id="ARBA00022777"/>
    </source>
</evidence>
<proteinExistence type="predicted"/>
<keyword evidence="12" id="KW-1185">Reference proteome</keyword>
<dbReference type="InterPro" id="IPR003594">
    <property type="entry name" value="HATPase_dom"/>
</dbReference>
<keyword evidence="7" id="KW-0067">ATP-binding</keyword>
<evidence type="ECO:0000256" key="9">
    <source>
        <dbReference type="SAM" id="Phobius"/>
    </source>
</evidence>
<dbReference type="InterPro" id="IPR005467">
    <property type="entry name" value="His_kinase_dom"/>
</dbReference>
<evidence type="ECO:0000256" key="3">
    <source>
        <dbReference type="ARBA" id="ARBA00022553"/>
    </source>
</evidence>
<dbReference type="CDD" id="cd00075">
    <property type="entry name" value="HATPase"/>
    <property type="match status" value="1"/>
</dbReference>
<dbReference type="PANTHER" id="PTHR43065">
    <property type="entry name" value="SENSOR HISTIDINE KINASE"/>
    <property type="match status" value="1"/>
</dbReference>
<dbReference type="SMART" id="SM00387">
    <property type="entry name" value="HATPase_c"/>
    <property type="match status" value="1"/>
</dbReference>
<evidence type="ECO:0000259" key="10">
    <source>
        <dbReference type="PROSITE" id="PS50109"/>
    </source>
</evidence>
<evidence type="ECO:0000256" key="4">
    <source>
        <dbReference type="ARBA" id="ARBA00022679"/>
    </source>
</evidence>
<dbReference type="Gene3D" id="3.30.565.10">
    <property type="entry name" value="Histidine kinase-like ATPase, C-terminal domain"/>
    <property type="match status" value="1"/>
</dbReference>
<keyword evidence="9" id="KW-0812">Transmembrane</keyword>
<dbReference type="SUPFAM" id="SSF47384">
    <property type="entry name" value="Homodimeric domain of signal transducing histidine kinase"/>
    <property type="match status" value="1"/>
</dbReference>
<dbReference type="EMBL" id="CP043494">
    <property type="protein sequence ID" value="WNG48363.1"/>
    <property type="molecule type" value="Genomic_DNA"/>
</dbReference>
<protein>
    <recommendedName>
        <fullName evidence="2">histidine kinase</fullName>
        <ecNumber evidence="2">2.7.13.3</ecNumber>
    </recommendedName>
</protein>
<dbReference type="PRINTS" id="PR00344">
    <property type="entry name" value="BCTRLSENSOR"/>
</dbReference>
<keyword evidence="6 11" id="KW-0418">Kinase</keyword>
<dbReference type="InterPro" id="IPR003661">
    <property type="entry name" value="HisK_dim/P_dom"/>
</dbReference>
<dbReference type="Gene3D" id="1.10.287.130">
    <property type="match status" value="1"/>
</dbReference>
<organism evidence="11 12">
    <name type="scientific">Archangium minus</name>
    <dbReference type="NCBI Taxonomy" id="83450"/>
    <lineage>
        <taxon>Bacteria</taxon>
        <taxon>Pseudomonadati</taxon>
        <taxon>Myxococcota</taxon>
        <taxon>Myxococcia</taxon>
        <taxon>Myxococcales</taxon>
        <taxon>Cystobacterineae</taxon>
        <taxon>Archangiaceae</taxon>
        <taxon>Archangium</taxon>
    </lineage>
</organism>
<feature type="domain" description="Histidine kinase" evidence="10">
    <location>
        <begin position="347"/>
        <end position="559"/>
    </location>
</feature>
<evidence type="ECO:0000256" key="2">
    <source>
        <dbReference type="ARBA" id="ARBA00012438"/>
    </source>
</evidence>
<evidence type="ECO:0000313" key="11">
    <source>
        <dbReference type="EMBL" id="WNG48363.1"/>
    </source>
</evidence>
<dbReference type="InterPro" id="IPR036097">
    <property type="entry name" value="HisK_dim/P_sf"/>
</dbReference>
<keyword evidence="9" id="KW-1133">Transmembrane helix</keyword>
<dbReference type="InterPro" id="IPR036890">
    <property type="entry name" value="HATPase_C_sf"/>
</dbReference>
<evidence type="ECO:0000256" key="5">
    <source>
        <dbReference type="ARBA" id="ARBA00022741"/>
    </source>
</evidence>
<keyword evidence="3" id="KW-0597">Phosphoprotein</keyword>
<reference evidence="11 12" key="1">
    <citation type="submission" date="2019-08" db="EMBL/GenBank/DDBJ databases">
        <title>Archangium and Cystobacter genomes.</title>
        <authorList>
            <person name="Chen I.-C.K."/>
            <person name="Wielgoss S."/>
        </authorList>
    </citation>
    <scope>NUCLEOTIDE SEQUENCE [LARGE SCALE GENOMIC DNA]</scope>
    <source>
        <strain evidence="11 12">Cbm 6</strain>
    </source>
</reference>
<evidence type="ECO:0000313" key="12">
    <source>
        <dbReference type="Proteomes" id="UP001611383"/>
    </source>
</evidence>
<keyword evidence="4" id="KW-0808">Transferase</keyword>
<evidence type="ECO:0000256" key="8">
    <source>
        <dbReference type="ARBA" id="ARBA00023012"/>
    </source>
</evidence>
<comment type="catalytic activity">
    <reaction evidence="1">
        <text>ATP + protein L-histidine = ADP + protein N-phospho-L-histidine.</text>
        <dbReference type="EC" id="2.7.13.3"/>
    </reaction>
</comment>
<dbReference type="EC" id="2.7.13.3" evidence="2"/>
<dbReference type="CDD" id="cd00082">
    <property type="entry name" value="HisKA"/>
    <property type="match status" value="1"/>
</dbReference>
<dbReference type="GO" id="GO:0016301">
    <property type="term" value="F:kinase activity"/>
    <property type="evidence" value="ECO:0007669"/>
    <property type="project" value="UniProtKB-KW"/>
</dbReference>
<dbReference type="InterPro" id="IPR004358">
    <property type="entry name" value="Sig_transdc_His_kin-like_C"/>
</dbReference>
<dbReference type="PANTHER" id="PTHR43065:SF10">
    <property type="entry name" value="PEROXIDE STRESS-ACTIVATED HISTIDINE KINASE MAK3"/>
    <property type="match status" value="1"/>
</dbReference>
<dbReference type="Proteomes" id="UP001611383">
    <property type="component" value="Chromosome"/>
</dbReference>
<dbReference type="SUPFAM" id="SSF55874">
    <property type="entry name" value="ATPase domain of HSP90 chaperone/DNA topoisomerase II/histidine kinase"/>
    <property type="match status" value="1"/>
</dbReference>
<keyword evidence="8" id="KW-0902">Two-component regulatory system</keyword>
<dbReference type="PROSITE" id="PS50109">
    <property type="entry name" value="HIS_KIN"/>
    <property type="match status" value="1"/>
</dbReference>
<sequence length="561" mass="59915">MMRPMSRPPPPPVPSQSVALGELARAQRRAGRSAMLGLALLGMAAFASPLLAYREDLQNAREEVLGSLSSQARVQAEALGVHLGLLEAELRRLAENPQLTPEDGSSGPEMAVLDSAFHHTQLFSEGVALLSPSGRRVWSDPPQMSLGDSPLNTRPWFRRVLEEGVSDISLLEGKDGPLVVAVPILRTGQVVGLLVGELRAGARPLPGVQPGGADMTLLVDESGQLLLPGPSPRFQWTPERAARMHLLAEAPGPLILDGKRMLGAAAPVPAPVGVSGMLLAVLEDEERDIERLRHRFLGQFLFHVALLGSTLLIFTFLLRRSYHSLLAAEERLRHQETMAALGSASQLIAHEVKNALNGIQAALSLLRPAASAGEVALPALRAQVQRLGHLARSLLSFGAPPRAAAVRRACELRLLVEEALQPVRLLPEAEDVHVEASLAEGITVQADPALLVSAIDNLLRNAVEAGAVARDTGLRSSPWVRVTLTREAHEAVVRVEDNAGGVDPNLEPRLWEPFATARAKGVGLGLPMARAAVEAHGGSLTYTRLPDGSCFTLRLPLETTA</sequence>